<dbReference type="PIRSF" id="PIRSF004960">
    <property type="entry name" value="MtrH_MtxH"/>
    <property type="match status" value="1"/>
</dbReference>
<dbReference type="EC" id="2.1.1.86" evidence="4"/>
<evidence type="ECO:0000256" key="1">
    <source>
        <dbReference type="ARBA" id="ARBA00006230"/>
    </source>
</evidence>
<dbReference type="InterPro" id="IPR023467">
    <property type="entry name" value="MeTrfase_MtrH/MtxH"/>
</dbReference>
<dbReference type="OrthoDB" id="18811at2157"/>
<dbReference type="Pfam" id="PF02007">
    <property type="entry name" value="MtrH"/>
    <property type="match status" value="1"/>
</dbReference>
<evidence type="ECO:0000256" key="2">
    <source>
        <dbReference type="ARBA" id="ARBA00022603"/>
    </source>
</evidence>
<comment type="similarity">
    <text evidence="1">Belongs to the MtrH family.</text>
</comment>
<comment type="caution">
    <text evidence="4">The sequence shown here is derived from an EMBL/GenBank/DDBJ whole genome shotgun (WGS) entry which is preliminary data.</text>
</comment>
<accession>A0A099T2B8</accession>
<organism evidence="4 5">
    <name type="scientific">Methanococcoides methylutens</name>
    <dbReference type="NCBI Taxonomy" id="2226"/>
    <lineage>
        <taxon>Archaea</taxon>
        <taxon>Methanobacteriati</taxon>
        <taxon>Methanobacteriota</taxon>
        <taxon>Stenosarchaea group</taxon>
        <taxon>Methanomicrobia</taxon>
        <taxon>Methanosarcinales</taxon>
        <taxon>Methanosarcinaceae</taxon>
        <taxon>Methanococcoides</taxon>
    </lineage>
</organism>
<dbReference type="SUPFAM" id="SSF51717">
    <property type="entry name" value="Dihydropteroate synthetase-like"/>
    <property type="match status" value="1"/>
</dbReference>
<gene>
    <name evidence="4" type="ORF">LI82_04730</name>
</gene>
<dbReference type="EMBL" id="JRHO01000009">
    <property type="protein sequence ID" value="KGK99320.1"/>
    <property type="molecule type" value="Genomic_DNA"/>
</dbReference>
<dbReference type="GO" id="GO:0008168">
    <property type="term" value="F:methyltransferase activity"/>
    <property type="evidence" value="ECO:0007669"/>
    <property type="project" value="UniProtKB-KW"/>
</dbReference>
<name>A0A099T2B8_METMT</name>
<dbReference type="InterPro" id="IPR028342">
    <property type="entry name" value="MtrH"/>
</dbReference>
<sequence>MFRFQKEQEIVNIAGVKIGGQPGELPTVLAGTIFYEGHSIVEDADAGIFDRKEAEVLVNMQDSMSDETGNPAIVHIFANTFESMHKYIDFVTSVSDAPFIIDSPQPDVRMASAEYVSDIGLADKTVYNSINMSISEDELTSLANSDIDSSIILGFNAMDSSLDGRMALLENGGKLMDRGLLEIADECGIKNILIDPSITPMGDGAGIALRMTMTAKAKWGYPVGSGIHNAPSSWSWLKAKKKEDPLVYKMCDIGTVSMQQLAGGDFVLYGPIENAKYTFPLAAMGDIMIAEASSDLDIETSSSHPLNLLV</sequence>
<dbReference type="GO" id="GO:0006730">
    <property type="term" value="P:one-carbon metabolic process"/>
    <property type="evidence" value="ECO:0007669"/>
    <property type="project" value="InterPro"/>
</dbReference>
<dbReference type="NCBIfam" id="TIGR01114">
    <property type="entry name" value="mtrH"/>
    <property type="match status" value="1"/>
</dbReference>
<dbReference type="GO" id="GO:0032259">
    <property type="term" value="P:methylation"/>
    <property type="evidence" value="ECO:0007669"/>
    <property type="project" value="UniProtKB-KW"/>
</dbReference>
<dbReference type="RefSeq" id="WP_048193723.1">
    <property type="nucleotide sequence ID" value="NZ_CAAGSM010000006.1"/>
</dbReference>
<dbReference type="Proteomes" id="UP000029859">
    <property type="component" value="Unassembled WGS sequence"/>
</dbReference>
<evidence type="ECO:0000256" key="3">
    <source>
        <dbReference type="ARBA" id="ARBA00022679"/>
    </source>
</evidence>
<dbReference type="InterPro" id="IPR011005">
    <property type="entry name" value="Dihydropteroate_synth-like_sf"/>
</dbReference>
<keyword evidence="5" id="KW-1185">Reference proteome</keyword>
<proteinExistence type="inferred from homology"/>
<dbReference type="AlphaFoldDB" id="A0A099T2B8"/>
<reference evidence="4 5" key="1">
    <citation type="submission" date="2014-09" db="EMBL/GenBank/DDBJ databases">
        <title>Draft genome sequence of an obligately methylotrophic methanogen, Methanococcoides methylutens, isolated from marine sediment.</title>
        <authorList>
            <person name="Guan Y."/>
            <person name="Ngugi D.K."/>
            <person name="Blom J."/>
            <person name="Ali S."/>
            <person name="Ferry J.G."/>
            <person name="Stingl U."/>
        </authorList>
    </citation>
    <scope>NUCLEOTIDE SEQUENCE [LARGE SCALE GENOMIC DNA]</scope>
    <source>
        <strain evidence="4 5">DSM 2657</strain>
    </source>
</reference>
<keyword evidence="3 4" id="KW-0808">Transferase</keyword>
<evidence type="ECO:0000313" key="4">
    <source>
        <dbReference type="EMBL" id="KGK99320.1"/>
    </source>
</evidence>
<evidence type="ECO:0000313" key="5">
    <source>
        <dbReference type="Proteomes" id="UP000029859"/>
    </source>
</evidence>
<protein>
    <submittedName>
        <fullName evidence="4">Tetrahydromethanopterin S-methyltransferase subunit H</fullName>
        <ecNumber evidence="4">2.1.1.86</ecNumber>
    </submittedName>
</protein>
<dbReference type="Gene3D" id="3.20.20.20">
    <property type="entry name" value="Dihydropteroate synthase-like"/>
    <property type="match status" value="1"/>
</dbReference>
<keyword evidence="2 4" id="KW-0489">Methyltransferase</keyword>
<dbReference type="PIRSF" id="PIRSF500206">
    <property type="entry name" value="MtrH"/>
    <property type="match status" value="1"/>
</dbReference>